<keyword evidence="3" id="KW-1185">Reference proteome</keyword>
<evidence type="ECO:0000313" key="3">
    <source>
        <dbReference type="Proteomes" id="UP000235036"/>
    </source>
</evidence>
<dbReference type="AlphaFoldDB" id="A0A2N6JZB5"/>
<evidence type="ECO:0000256" key="1">
    <source>
        <dbReference type="SAM" id="Coils"/>
    </source>
</evidence>
<name>A0A2N6JZB5_FISMU</name>
<gene>
    <name evidence="2" type="ORF">CEN44_19655</name>
</gene>
<accession>A0A2N6JZB5</accession>
<dbReference type="EMBL" id="NRQW01000450">
    <property type="protein sequence ID" value="PLZ86633.1"/>
    <property type="molecule type" value="Genomic_DNA"/>
</dbReference>
<protein>
    <submittedName>
        <fullName evidence="2">Uncharacterized protein</fullName>
    </submittedName>
</protein>
<dbReference type="RefSeq" id="WP_016867263.1">
    <property type="nucleotide sequence ID" value="NZ_CAWNVR010000570.1"/>
</dbReference>
<organism evidence="2 3">
    <name type="scientific">Fischerella muscicola CCMEE 5323</name>
    <dbReference type="NCBI Taxonomy" id="2019572"/>
    <lineage>
        <taxon>Bacteria</taxon>
        <taxon>Bacillati</taxon>
        <taxon>Cyanobacteriota</taxon>
        <taxon>Cyanophyceae</taxon>
        <taxon>Nostocales</taxon>
        <taxon>Hapalosiphonaceae</taxon>
        <taxon>Fischerella</taxon>
    </lineage>
</organism>
<keyword evidence="1" id="KW-0175">Coiled coil</keyword>
<reference evidence="2 3" key="1">
    <citation type="submission" date="2017-08" db="EMBL/GenBank/DDBJ databases">
        <title>Genomes of Fischerella (Mastigocladus) sp. strains.</title>
        <authorList>
            <person name="Miller S.R."/>
        </authorList>
    </citation>
    <scope>NUCLEOTIDE SEQUENCE [LARGE SCALE GENOMIC DNA]</scope>
    <source>
        <strain evidence="2 3">CCMEE 5323</strain>
    </source>
</reference>
<dbReference type="Proteomes" id="UP000235036">
    <property type="component" value="Unassembled WGS sequence"/>
</dbReference>
<proteinExistence type="predicted"/>
<comment type="caution">
    <text evidence="2">The sequence shown here is derived from an EMBL/GenBank/DDBJ whole genome shotgun (WGS) entry which is preliminary data.</text>
</comment>
<evidence type="ECO:0000313" key="2">
    <source>
        <dbReference type="EMBL" id="PLZ86633.1"/>
    </source>
</evidence>
<sequence>MEELQIPDRYKPGFEKLLSIDNKTVDEFIEALKQAPPLLLIEDLASAVASKVQTLTVEEIVDIVEALISLYNFRDYSGESTEELVERIAQSVQDDEELPYISNEQKQEFERTLTTFLEFNGVLSVASKAINVVRDHERVFTRSRVLTDMRPVFESDIEKGPAGVAIVHMLKIEYADLDGKHEFFVALDSIDLEQLREQLDRADRKAKAIELMLSRANIPYLNYLSVE</sequence>
<feature type="coiled-coil region" evidence="1">
    <location>
        <begin position="185"/>
        <end position="212"/>
    </location>
</feature>